<keyword evidence="2" id="KW-1185">Reference proteome</keyword>
<dbReference type="STRING" id="273075.gene:9572201"/>
<accession>Q9HJI5</accession>
<dbReference type="Gene3D" id="3.50.50.60">
    <property type="entry name" value="FAD/NAD(P)-binding domain"/>
    <property type="match status" value="1"/>
</dbReference>
<dbReference type="InParanoid" id="Q9HJI5"/>
<organism evidence="1 2">
    <name type="scientific">Thermoplasma acidophilum (strain ATCC 25905 / DSM 1728 / JCM 9062 / NBRC 15155 / AMRC-C165)</name>
    <dbReference type="NCBI Taxonomy" id="273075"/>
    <lineage>
        <taxon>Archaea</taxon>
        <taxon>Methanobacteriati</taxon>
        <taxon>Thermoplasmatota</taxon>
        <taxon>Thermoplasmata</taxon>
        <taxon>Thermoplasmatales</taxon>
        <taxon>Thermoplasmataceae</taxon>
        <taxon>Thermoplasma</taxon>
    </lineage>
</organism>
<dbReference type="AlphaFoldDB" id="Q9HJI5"/>
<dbReference type="HOGENOM" id="CLU_074748_0_0_2"/>
<evidence type="ECO:0000313" key="2">
    <source>
        <dbReference type="Proteomes" id="UP000001024"/>
    </source>
</evidence>
<gene>
    <name evidence="1" type="ordered locus">Ta0983</name>
</gene>
<dbReference type="Proteomes" id="UP000001024">
    <property type="component" value="Chromosome"/>
</dbReference>
<dbReference type="EnsemblBacteria" id="CAC12112">
    <property type="protein sequence ID" value="CAC12112"/>
    <property type="gene ID" value="CAC12112"/>
</dbReference>
<dbReference type="PANTHER" id="PTHR42685:SF22">
    <property type="entry name" value="CONDITIONED MEDIUM FACTOR RECEPTOR 1"/>
    <property type="match status" value="1"/>
</dbReference>
<dbReference type="InterPro" id="IPR050407">
    <property type="entry name" value="Geranylgeranyl_reductase"/>
</dbReference>
<sequence>MILMRISIKGLGISGLYLYERLKQSGFDVTAFDVRRRDFYIPCAYATNFNLMKPFMSRIGIDFDNYVLFRSETITMSGENGSEIEFPSAGLVTFDRNGLQRDMMNRIEMETETKADLVVDATGISRSYLGRINGDLTYYTKEYLTDHVIHRDFYFLFLNRGVGYLWEFPLDRGHFHVGIGSIRRDDLNRIDRYNRIRITGRRIRMKPLFEVASIGNIVGIGESVGTVSPLTGEGILPSIESAELLYQAISDKSDPNEAIRLYLKKLNTSFSHYYKLSDFVRKVQTGKLLRPSNIRYASLITKDMKHFGIDFSLGKAVRALIQ</sequence>
<dbReference type="SUPFAM" id="SSF51905">
    <property type="entry name" value="FAD/NAD(P)-binding domain"/>
    <property type="match status" value="1"/>
</dbReference>
<dbReference type="PaxDb" id="273075-Ta0983"/>
<dbReference type="PANTHER" id="PTHR42685">
    <property type="entry name" value="GERANYLGERANYL DIPHOSPHATE REDUCTASE"/>
    <property type="match status" value="1"/>
</dbReference>
<dbReference type="KEGG" id="tac:Ta0983"/>
<dbReference type="EMBL" id="AL445066">
    <property type="protein sequence ID" value="CAC12112.1"/>
    <property type="molecule type" value="Genomic_DNA"/>
</dbReference>
<dbReference type="eggNOG" id="arCOG00570">
    <property type="taxonomic scope" value="Archaea"/>
</dbReference>
<protein>
    <submittedName>
        <fullName evidence="1">Uncharacterized protein</fullName>
    </submittedName>
</protein>
<name>Q9HJI5_THEAC</name>
<proteinExistence type="predicted"/>
<evidence type="ECO:0000313" key="1">
    <source>
        <dbReference type="EMBL" id="CAC12112.1"/>
    </source>
</evidence>
<dbReference type="InterPro" id="IPR036188">
    <property type="entry name" value="FAD/NAD-bd_sf"/>
</dbReference>
<reference evidence="1 2" key="1">
    <citation type="journal article" date="2000" name="Nature">
        <title>The genome sequence of the thermoacidophilic scavenger Thermoplasma acidophilum.</title>
        <authorList>
            <person name="Ruepp A."/>
            <person name="Graml W."/>
            <person name="Santos-Martinez M.L."/>
            <person name="Koretke K.K."/>
            <person name="Volker C."/>
            <person name="Mewes H.W."/>
            <person name="Frishman D."/>
            <person name="Stocker S."/>
            <person name="Lupas A.N."/>
            <person name="Baumeister W."/>
        </authorList>
    </citation>
    <scope>NUCLEOTIDE SEQUENCE [LARGE SCALE GENOMIC DNA]</scope>
    <source>
        <strain evidence="2">ATCC 25905 / DSM 1728 / JCM 9062 / NBRC 15155 / AMRC-C165</strain>
    </source>
</reference>